<dbReference type="Proteomes" id="UP000254978">
    <property type="component" value="Unassembled WGS sequence"/>
</dbReference>
<evidence type="ECO:0000313" key="3">
    <source>
        <dbReference type="Proteomes" id="UP000254978"/>
    </source>
</evidence>
<dbReference type="OrthoDB" id="9777890at2"/>
<dbReference type="AlphaFoldDB" id="A0A378TJJ8"/>
<dbReference type="GO" id="GO:0016740">
    <property type="term" value="F:transferase activity"/>
    <property type="evidence" value="ECO:0007669"/>
    <property type="project" value="UniProtKB-KW"/>
</dbReference>
<dbReference type="Pfam" id="PF13469">
    <property type="entry name" value="Sulfotransfer_3"/>
    <property type="match status" value="1"/>
</dbReference>
<evidence type="ECO:0000256" key="1">
    <source>
        <dbReference type="SAM" id="MobiDB-lite"/>
    </source>
</evidence>
<dbReference type="RefSeq" id="WP_115279983.1">
    <property type="nucleotide sequence ID" value="NZ_AP022600.1"/>
</dbReference>
<dbReference type="Gene3D" id="3.40.50.300">
    <property type="entry name" value="P-loop containing nucleotide triphosphate hydrolases"/>
    <property type="match status" value="1"/>
</dbReference>
<dbReference type="InterPro" id="IPR027417">
    <property type="entry name" value="P-loop_NTPase"/>
</dbReference>
<protein>
    <submittedName>
        <fullName evidence="2">Sulfotransferase family protein</fullName>
    </submittedName>
</protein>
<keyword evidence="3" id="KW-1185">Reference proteome</keyword>
<sequence length="367" mass="41371">MTLQDRFDPDELIDVACEAAGGRDFGNAYGWSDGLELLCEGLVDEAGLSPLGVEIAHAHMVRALVNRLQVFAWRTAHPEVADRRIHQPVVILGQPRTGTTLLHDLLSLDPGFRTPLTWEVDNPVPPPRPQQTVPGSPHPAGARRGQECGRILSSQFASMIFSVQYRLPTYYRWLLYDADCSGAYRFHRMFLQHLQSEVRCQWLLKSPAHLWQLDALLAEYPDAVLVQTHRDPLSVVSSMSALTHHLRRVATDRSTIAECAAQAYEEIVVGLERATRVREATGAQVLDVVFNDFVRDPWTTIKSVYQQLGRDLLPDVEARMRAYLAAHPCGAGPRRYTWADTGLDAGEARDRVRGYQERYNVPDERLR</sequence>
<dbReference type="EMBL" id="UGQT01000001">
    <property type="protein sequence ID" value="STZ60929.1"/>
    <property type="molecule type" value="Genomic_DNA"/>
</dbReference>
<keyword evidence="2" id="KW-0808">Transferase</keyword>
<name>A0A378TJJ8_9MYCO</name>
<feature type="region of interest" description="Disordered" evidence="1">
    <location>
        <begin position="121"/>
        <end position="144"/>
    </location>
</feature>
<dbReference type="SUPFAM" id="SSF52540">
    <property type="entry name" value="P-loop containing nucleoside triphosphate hydrolases"/>
    <property type="match status" value="1"/>
</dbReference>
<organism evidence="2 3">
    <name type="scientific">Mycolicibacterium tokaiense</name>
    <dbReference type="NCBI Taxonomy" id="39695"/>
    <lineage>
        <taxon>Bacteria</taxon>
        <taxon>Bacillati</taxon>
        <taxon>Actinomycetota</taxon>
        <taxon>Actinomycetes</taxon>
        <taxon>Mycobacteriales</taxon>
        <taxon>Mycobacteriaceae</taxon>
        <taxon>Mycolicibacterium</taxon>
    </lineage>
</organism>
<evidence type="ECO:0000313" key="2">
    <source>
        <dbReference type="EMBL" id="STZ60929.1"/>
    </source>
</evidence>
<dbReference type="PANTHER" id="PTHR36451">
    <property type="entry name" value="PAPS-DEPENDENT SULFOTRANSFERASE STF3"/>
    <property type="match status" value="1"/>
</dbReference>
<accession>A0A378TJJ8</accession>
<proteinExistence type="predicted"/>
<reference evidence="2 3" key="1">
    <citation type="submission" date="2018-06" db="EMBL/GenBank/DDBJ databases">
        <authorList>
            <consortium name="Pathogen Informatics"/>
            <person name="Doyle S."/>
        </authorList>
    </citation>
    <scope>NUCLEOTIDE SEQUENCE [LARGE SCALE GENOMIC DNA]</scope>
    <source>
        <strain evidence="2 3">NCTC10821</strain>
    </source>
</reference>
<gene>
    <name evidence="2" type="ORF">NCTC10821_04473</name>
</gene>
<dbReference type="InterPro" id="IPR052736">
    <property type="entry name" value="Stf3_sulfotransferase"/>
</dbReference>
<dbReference type="PANTHER" id="PTHR36451:SF1">
    <property type="entry name" value="OMEGA-HYDROXY-BETA-DIHYDROMENAQUINONE-9 SULFOTRANSFERASE STF3"/>
    <property type="match status" value="1"/>
</dbReference>